<comment type="caution">
    <text evidence="2">The sequence shown here is derived from an EMBL/GenBank/DDBJ whole genome shotgun (WGS) entry which is preliminary data.</text>
</comment>
<proteinExistence type="inferred from homology"/>
<evidence type="ECO:0000313" key="3">
    <source>
        <dbReference type="Proteomes" id="UP000178985"/>
    </source>
</evidence>
<dbReference type="PANTHER" id="PTHR30345">
    <property type="entry name" value="RIBOSE-5-PHOSPHATE ISOMERASE B"/>
    <property type="match status" value="1"/>
</dbReference>
<keyword evidence="2" id="KW-0413">Isomerase</keyword>
<dbReference type="Pfam" id="PF02502">
    <property type="entry name" value="LacAB_rpiB"/>
    <property type="match status" value="1"/>
</dbReference>
<dbReference type="InterPro" id="IPR036569">
    <property type="entry name" value="RpiB_LacA_LacB_sf"/>
</dbReference>
<evidence type="ECO:0000313" key="2">
    <source>
        <dbReference type="EMBL" id="OGI64029.1"/>
    </source>
</evidence>
<dbReference type="AlphaFoldDB" id="A0A1F6V3C8"/>
<dbReference type="GO" id="GO:0009052">
    <property type="term" value="P:pentose-phosphate shunt, non-oxidative branch"/>
    <property type="evidence" value="ECO:0007669"/>
    <property type="project" value="TreeGrafter"/>
</dbReference>
<comment type="similarity">
    <text evidence="1">Belongs to the LacAB/RpiB family.</text>
</comment>
<reference evidence="2 3" key="1">
    <citation type="journal article" date="2016" name="Nat. Commun.">
        <title>Thousands of microbial genomes shed light on interconnected biogeochemical processes in an aquifer system.</title>
        <authorList>
            <person name="Anantharaman K."/>
            <person name="Brown C.T."/>
            <person name="Hug L.A."/>
            <person name="Sharon I."/>
            <person name="Castelle C.J."/>
            <person name="Probst A.J."/>
            <person name="Thomas B.C."/>
            <person name="Singh A."/>
            <person name="Wilkins M.J."/>
            <person name="Karaoz U."/>
            <person name="Brodie E.L."/>
            <person name="Williams K.H."/>
            <person name="Hubbard S.S."/>
            <person name="Banfield J.F."/>
        </authorList>
    </citation>
    <scope>NUCLEOTIDE SEQUENCE [LARGE SCALE GENOMIC DNA]</scope>
</reference>
<dbReference type="NCBIfam" id="NF004051">
    <property type="entry name" value="PRK05571.1"/>
    <property type="match status" value="1"/>
</dbReference>
<dbReference type="GO" id="GO:0004751">
    <property type="term" value="F:ribose-5-phosphate isomerase activity"/>
    <property type="evidence" value="ECO:0007669"/>
    <property type="project" value="TreeGrafter"/>
</dbReference>
<dbReference type="PIRSF" id="PIRSF005384">
    <property type="entry name" value="RpiB_LacA_B"/>
    <property type="match status" value="1"/>
</dbReference>
<gene>
    <name evidence="2" type="ORF">A2733_02410</name>
</gene>
<dbReference type="SUPFAM" id="SSF89623">
    <property type="entry name" value="Ribose/Galactose isomerase RpiB/AlsB"/>
    <property type="match status" value="1"/>
</dbReference>
<name>A0A1F6V3C8_9BACT</name>
<dbReference type="Proteomes" id="UP000178985">
    <property type="component" value="Unassembled WGS sequence"/>
</dbReference>
<dbReference type="EMBL" id="MFTO01000008">
    <property type="protein sequence ID" value="OGI64029.1"/>
    <property type="molecule type" value="Genomic_DNA"/>
</dbReference>
<dbReference type="GO" id="GO:0019316">
    <property type="term" value="P:D-allose catabolic process"/>
    <property type="evidence" value="ECO:0007669"/>
    <property type="project" value="TreeGrafter"/>
</dbReference>
<sequence length="156" mass="17549">MKIYLATDHAGYELKEKLKIYLSLLGYEIEDMGPYNYVATDDYPDYIRPLAERVASEKGAFGIISGKSGQGEAMCANRVKGVRAAVFYGQELPDVGEKKSDSFEIIKLAREHNDANVLSLGGNFISEDEAKFAVELFLSTKFSEDERHIRRIKKLD</sequence>
<protein>
    <submittedName>
        <fullName evidence="2">Ribose-5-phosphate isomerase</fullName>
    </submittedName>
</protein>
<dbReference type="PANTHER" id="PTHR30345:SF0">
    <property type="entry name" value="DNA DAMAGE-REPAIR_TOLERATION PROTEIN DRT102"/>
    <property type="match status" value="1"/>
</dbReference>
<accession>A0A1F6V3C8</accession>
<evidence type="ECO:0000256" key="1">
    <source>
        <dbReference type="ARBA" id="ARBA00008754"/>
    </source>
</evidence>
<dbReference type="Gene3D" id="3.40.1400.10">
    <property type="entry name" value="Sugar-phosphate isomerase, RpiB/LacA/LacB"/>
    <property type="match status" value="1"/>
</dbReference>
<organism evidence="2 3">
    <name type="scientific">Candidatus Nomurabacteria bacterium RIFCSPHIGHO2_01_FULL_40_20</name>
    <dbReference type="NCBI Taxonomy" id="1801738"/>
    <lineage>
        <taxon>Bacteria</taxon>
        <taxon>Candidatus Nomuraibacteriota</taxon>
    </lineage>
</organism>
<dbReference type="NCBIfam" id="TIGR00689">
    <property type="entry name" value="rpiB_lacA_lacB"/>
    <property type="match status" value="1"/>
</dbReference>
<dbReference type="InterPro" id="IPR003500">
    <property type="entry name" value="RpiB_LacA_LacB"/>
</dbReference>